<reference evidence="2 3" key="1">
    <citation type="submission" date="2020-04" db="EMBL/GenBank/DDBJ databases">
        <title>Usitatibacter rugosus gen. nov., sp. nov. and Usitatibacter palustris sp. nov., novel members of Usitatibacteraceae fam. nov. within the order Nitrosomonadales isolated from soil.</title>
        <authorList>
            <person name="Huber K.J."/>
            <person name="Neumann-Schaal M."/>
            <person name="Geppert A."/>
            <person name="Luckner M."/>
            <person name="Wanner G."/>
            <person name="Overmann J."/>
        </authorList>
    </citation>
    <scope>NUCLEOTIDE SEQUENCE [LARGE SCALE GENOMIC DNA]</scope>
    <source>
        <strain evidence="2 3">Swamp67</strain>
    </source>
</reference>
<dbReference type="EMBL" id="CP053073">
    <property type="protein sequence ID" value="QJR14249.1"/>
    <property type="molecule type" value="Genomic_DNA"/>
</dbReference>
<feature type="transmembrane region" description="Helical" evidence="1">
    <location>
        <begin position="309"/>
        <end position="330"/>
    </location>
</feature>
<feature type="transmembrane region" description="Helical" evidence="1">
    <location>
        <begin position="272"/>
        <end position="289"/>
    </location>
</feature>
<dbReference type="KEGG" id="upl:DSM104440_01042"/>
<feature type="transmembrane region" description="Helical" evidence="1">
    <location>
        <begin position="14"/>
        <end position="36"/>
    </location>
</feature>
<dbReference type="Proteomes" id="UP000503096">
    <property type="component" value="Chromosome"/>
</dbReference>
<dbReference type="AlphaFoldDB" id="A0A6M4H3U3"/>
<keyword evidence="1" id="KW-0812">Transmembrane</keyword>
<feature type="transmembrane region" description="Helical" evidence="1">
    <location>
        <begin position="342"/>
        <end position="360"/>
    </location>
</feature>
<keyword evidence="1" id="KW-1133">Transmembrane helix</keyword>
<feature type="transmembrane region" description="Helical" evidence="1">
    <location>
        <begin position="366"/>
        <end position="387"/>
    </location>
</feature>
<evidence type="ECO:0000256" key="1">
    <source>
        <dbReference type="SAM" id="Phobius"/>
    </source>
</evidence>
<organism evidence="2 3">
    <name type="scientific">Usitatibacter palustris</name>
    <dbReference type="NCBI Taxonomy" id="2732487"/>
    <lineage>
        <taxon>Bacteria</taxon>
        <taxon>Pseudomonadati</taxon>
        <taxon>Pseudomonadota</taxon>
        <taxon>Betaproteobacteria</taxon>
        <taxon>Nitrosomonadales</taxon>
        <taxon>Usitatibacteraceae</taxon>
        <taxon>Usitatibacter</taxon>
    </lineage>
</organism>
<accession>A0A6M4H3U3</accession>
<feature type="transmembrane region" description="Helical" evidence="1">
    <location>
        <begin position="176"/>
        <end position="197"/>
    </location>
</feature>
<evidence type="ECO:0000313" key="2">
    <source>
        <dbReference type="EMBL" id="QJR14249.1"/>
    </source>
</evidence>
<evidence type="ECO:0008006" key="4">
    <source>
        <dbReference type="Google" id="ProtNLM"/>
    </source>
</evidence>
<evidence type="ECO:0000313" key="3">
    <source>
        <dbReference type="Proteomes" id="UP000503096"/>
    </source>
</evidence>
<dbReference type="InterPro" id="IPR010266">
    <property type="entry name" value="NnrS"/>
</dbReference>
<protein>
    <recommendedName>
        <fullName evidence="4">NnrS family protein</fullName>
    </recommendedName>
</protein>
<feature type="transmembrane region" description="Helical" evidence="1">
    <location>
        <begin position="56"/>
        <end position="74"/>
    </location>
</feature>
<dbReference type="InParanoid" id="A0A6M4H3U3"/>
<feature type="transmembrane region" description="Helical" evidence="1">
    <location>
        <begin position="94"/>
        <end position="127"/>
    </location>
</feature>
<feature type="transmembrane region" description="Helical" evidence="1">
    <location>
        <begin position="148"/>
        <end position="170"/>
    </location>
</feature>
<dbReference type="Pfam" id="PF05940">
    <property type="entry name" value="NnrS"/>
    <property type="match status" value="1"/>
</dbReference>
<proteinExistence type="predicted"/>
<name>A0A6M4H3U3_9PROT</name>
<keyword evidence="3" id="KW-1185">Reference proteome</keyword>
<feature type="transmembrane region" description="Helical" evidence="1">
    <location>
        <begin position="242"/>
        <end position="260"/>
    </location>
</feature>
<dbReference type="RefSeq" id="WP_171161027.1">
    <property type="nucleotide sequence ID" value="NZ_CP053073.1"/>
</dbReference>
<gene>
    <name evidence="2" type="ORF">DSM104440_01042</name>
</gene>
<sequence>MIAFKRLLEAPHRLFFFTGVVQLLLASGWWIATLALRARGIPAPVGEGLDAPHVHAFLMIYAFLPLFIFGFLFTAGPRWLDLPPPAPRDYIPPGVAACVSALLLHAAMFAGATVFAAAVLLYLGAWAWMLARFVGMIRASRTPDRRHAMLAAGALALGACGVAMMAAWALTGDHHVALAMIMIGLWGFLVPLFCIVCHRMIPFFTGSVLPFIAPWRPMWTLAALIGGSLAHGAMAVTHQLDAWTWLVDLPMGVGAISLAVRWGIAQSFANRLLAMLHVGFAWLGLAYLAHAAQSLLRLFGIEALGLAPVHAVTMGFLASTTVGMVSRVSCGHSGRTLAADRLTWLAFWLLQSAVVLRVGADIWRGAYGGLVLGAAVLWFTCFAAWSWRYLPVYWRPRADGRPG</sequence>
<keyword evidence="1" id="KW-0472">Membrane</keyword>
<feature type="transmembrane region" description="Helical" evidence="1">
    <location>
        <begin position="218"/>
        <end position="236"/>
    </location>
</feature>